<dbReference type="GO" id="GO:0005794">
    <property type="term" value="C:Golgi apparatus"/>
    <property type="evidence" value="ECO:0000318"/>
    <property type="project" value="GO_Central"/>
</dbReference>
<evidence type="ECO:0000313" key="11">
    <source>
        <dbReference type="EnsemblMetazoa" id="HelroP69747"/>
    </source>
</evidence>
<keyword evidence="3 7" id="KW-0812">Transmembrane</keyword>
<feature type="transmembrane region" description="Helical" evidence="7">
    <location>
        <begin position="232"/>
        <end position="256"/>
    </location>
</feature>
<evidence type="ECO:0000313" key="12">
    <source>
        <dbReference type="Proteomes" id="UP000015101"/>
    </source>
</evidence>
<feature type="transmembrane region" description="Helical" evidence="7">
    <location>
        <begin position="268"/>
        <end position="290"/>
    </location>
</feature>
<dbReference type="KEGG" id="hro:HELRODRAFT_69747"/>
<dbReference type="EMBL" id="AMQM01001822">
    <property type="status" value="NOT_ANNOTATED_CDS"/>
    <property type="molecule type" value="Genomic_DNA"/>
</dbReference>
<feature type="region of interest" description="Disordered" evidence="8">
    <location>
        <begin position="25"/>
        <end position="44"/>
    </location>
</feature>
<accession>T1FZY2</accession>
<comment type="similarity">
    <text evidence="7">Belongs to the DHHC palmitoyltransferase family.</text>
</comment>
<dbReference type="GO" id="GO:0019706">
    <property type="term" value="F:protein-cysteine S-palmitoyltransferase activity"/>
    <property type="evidence" value="ECO:0000318"/>
    <property type="project" value="GO_Central"/>
</dbReference>
<dbReference type="InterPro" id="IPR039859">
    <property type="entry name" value="PFA4/ZDH16/20/ERF2-like"/>
</dbReference>
<comment type="catalytic activity">
    <reaction evidence="7">
        <text>L-cysteinyl-[protein] + hexadecanoyl-CoA = S-hexadecanoyl-L-cysteinyl-[protein] + CoA</text>
        <dbReference type="Rhea" id="RHEA:36683"/>
        <dbReference type="Rhea" id="RHEA-COMP:10131"/>
        <dbReference type="Rhea" id="RHEA-COMP:11032"/>
        <dbReference type="ChEBI" id="CHEBI:29950"/>
        <dbReference type="ChEBI" id="CHEBI:57287"/>
        <dbReference type="ChEBI" id="CHEBI:57379"/>
        <dbReference type="ChEBI" id="CHEBI:74151"/>
        <dbReference type="EC" id="2.3.1.225"/>
    </reaction>
</comment>
<evidence type="ECO:0000256" key="8">
    <source>
        <dbReference type="SAM" id="MobiDB-lite"/>
    </source>
</evidence>
<evidence type="ECO:0000256" key="6">
    <source>
        <dbReference type="ARBA" id="ARBA00023315"/>
    </source>
</evidence>
<dbReference type="EC" id="2.3.1.225" evidence="7"/>
<name>T1FZY2_HELRO</name>
<feature type="transmembrane region" description="Helical" evidence="7">
    <location>
        <begin position="107"/>
        <end position="126"/>
    </location>
</feature>
<feature type="domain" description="Palmitoyltransferase DHHC" evidence="9">
    <location>
        <begin position="190"/>
        <end position="314"/>
    </location>
</feature>
<proteinExistence type="inferred from homology"/>
<evidence type="ECO:0000256" key="1">
    <source>
        <dbReference type="ARBA" id="ARBA00004141"/>
    </source>
</evidence>
<dbReference type="EMBL" id="AMQM01001823">
    <property type="status" value="NOT_ANNOTATED_CDS"/>
    <property type="molecule type" value="Genomic_DNA"/>
</dbReference>
<dbReference type="HOGENOM" id="CLU_757109_0_0_1"/>
<organism evidence="11 12">
    <name type="scientific">Helobdella robusta</name>
    <name type="common">Californian leech</name>
    <dbReference type="NCBI Taxonomy" id="6412"/>
    <lineage>
        <taxon>Eukaryota</taxon>
        <taxon>Metazoa</taxon>
        <taxon>Spiralia</taxon>
        <taxon>Lophotrochozoa</taxon>
        <taxon>Annelida</taxon>
        <taxon>Clitellata</taxon>
        <taxon>Hirudinea</taxon>
        <taxon>Rhynchobdellida</taxon>
        <taxon>Glossiphoniidae</taxon>
        <taxon>Helobdella</taxon>
    </lineage>
</organism>
<dbReference type="GO" id="GO:0005783">
    <property type="term" value="C:endoplasmic reticulum"/>
    <property type="evidence" value="ECO:0000318"/>
    <property type="project" value="GO_Central"/>
</dbReference>
<dbReference type="STRING" id="6412.T1FZY2"/>
<keyword evidence="6 7" id="KW-0012">Acyltransferase</keyword>
<dbReference type="GO" id="GO:0008277">
    <property type="term" value="P:regulation of G protein-coupled receptor signaling pathway"/>
    <property type="evidence" value="ECO:0000318"/>
    <property type="project" value="GO_Central"/>
</dbReference>
<dbReference type="Proteomes" id="UP000015101">
    <property type="component" value="Unassembled WGS sequence"/>
</dbReference>
<feature type="compositionally biased region" description="Polar residues" evidence="8">
    <location>
        <begin position="25"/>
        <end position="37"/>
    </location>
</feature>
<dbReference type="AlphaFoldDB" id="T1FZY2"/>
<dbReference type="GO" id="GO:0072659">
    <property type="term" value="P:protein localization to plasma membrane"/>
    <property type="evidence" value="ECO:0000318"/>
    <property type="project" value="GO_Central"/>
</dbReference>
<dbReference type="GO" id="GO:0016020">
    <property type="term" value="C:membrane"/>
    <property type="evidence" value="ECO:0007669"/>
    <property type="project" value="UniProtKB-SubCell"/>
</dbReference>
<reference evidence="10 12" key="2">
    <citation type="journal article" date="2013" name="Nature">
        <title>Insights into bilaterian evolution from three spiralian genomes.</title>
        <authorList>
            <person name="Simakov O."/>
            <person name="Marletaz F."/>
            <person name="Cho S.J."/>
            <person name="Edsinger-Gonzales E."/>
            <person name="Havlak P."/>
            <person name="Hellsten U."/>
            <person name="Kuo D.H."/>
            <person name="Larsson T."/>
            <person name="Lv J."/>
            <person name="Arendt D."/>
            <person name="Savage R."/>
            <person name="Osoegawa K."/>
            <person name="de Jong P."/>
            <person name="Grimwood J."/>
            <person name="Chapman J.A."/>
            <person name="Shapiro H."/>
            <person name="Aerts A."/>
            <person name="Otillar R.P."/>
            <person name="Terry A.Y."/>
            <person name="Boore J.L."/>
            <person name="Grigoriev I.V."/>
            <person name="Lindberg D.R."/>
            <person name="Seaver E.C."/>
            <person name="Weisblat D.A."/>
            <person name="Putnam N.H."/>
            <person name="Rokhsar D.S."/>
        </authorList>
    </citation>
    <scope>NUCLEOTIDE SEQUENCE</scope>
</reference>
<dbReference type="EnsemblMetazoa" id="HelroT69747">
    <property type="protein sequence ID" value="HelroP69747"/>
    <property type="gene ID" value="HelroG69747"/>
</dbReference>
<dbReference type="PROSITE" id="PS50216">
    <property type="entry name" value="DHHC"/>
    <property type="match status" value="1"/>
</dbReference>
<evidence type="ECO:0000256" key="4">
    <source>
        <dbReference type="ARBA" id="ARBA00022989"/>
    </source>
</evidence>
<reference evidence="12" key="1">
    <citation type="submission" date="2012-12" db="EMBL/GenBank/DDBJ databases">
        <authorList>
            <person name="Hellsten U."/>
            <person name="Grimwood J."/>
            <person name="Chapman J.A."/>
            <person name="Shapiro H."/>
            <person name="Aerts A."/>
            <person name="Otillar R.P."/>
            <person name="Terry A.Y."/>
            <person name="Boore J.L."/>
            <person name="Simakov O."/>
            <person name="Marletaz F."/>
            <person name="Cho S.-J."/>
            <person name="Edsinger-Gonzales E."/>
            <person name="Havlak P."/>
            <person name="Kuo D.-H."/>
            <person name="Larsson T."/>
            <person name="Lv J."/>
            <person name="Arendt D."/>
            <person name="Savage R."/>
            <person name="Osoegawa K."/>
            <person name="de Jong P."/>
            <person name="Lindberg D.R."/>
            <person name="Seaver E.C."/>
            <person name="Weisblat D.A."/>
            <person name="Putnam N.H."/>
            <person name="Grigoriev I.V."/>
            <person name="Rokhsar D.S."/>
        </authorList>
    </citation>
    <scope>NUCLEOTIDE SEQUENCE</scope>
</reference>
<dbReference type="GO" id="GO:0006612">
    <property type="term" value="P:protein targeting to membrane"/>
    <property type="evidence" value="ECO:0000318"/>
    <property type="project" value="GO_Central"/>
</dbReference>
<dbReference type="PANTHER" id="PTHR12246">
    <property type="entry name" value="PALMITOYLTRANSFERASE ZDHHC16"/>
    <property type="match status" value="1"/>
</dbReference>
<dbReference type="OrthoDB" id="331948at2759"/>
<evidence type="ECO:0000256" key="3">
    <source>
        <dbReference type="ARBA" id="ARBA00022692"/>
    </source>
</evidence>
<evidence type="ECO:0000256" key="2">
    <source>
        <dbReference type="ARBA" id="ARBA00022679"/>
    </source>
</evidence>
<keyword evidence="12" id="KW-1185">Reference proteome</keyword>
<dbReference type="EMBL" id="KB097639">
    <property type="protein sequence ID" value="ESN92683.1"/>
    <property type="molecule type" value="Genomic_DNA"/>
</dbReference>
<dbReference type="Pfam" id="PF01529">
    <property type="entry name" value="DHHC"/>
    <property type="match status" value="1"/>
</dbReference>
<dbReference type="CTD" id="20214380"/>
<evidence type="ECO:0000259" key="9">
    <source>
        <dbReference type="Pfam" id="PF01529"/>
    </source>
</evidence>
<dbReference type="InParanoid" id="T1FZY2"/>
<keyword evidence="4 7" id="KW-1133">Transmembrane helix</keyword>
<dbReference type="eggNOG" id="KOG1311">
    <property type="taxonomic scope" value="Eukaryota"/>
</dbReference>
<feature type="transmembrane region" description="Helical" evidence="7">
    <location>
        <begin position="138"/>
        <end position="160"/>
    </location>
</feature>
<keyword evidence="2 7" id="KW-0808">Transferase</keyword>
<evidence type="ECO:0000256" key="5">
    <source>
        <dbReference type="ARBA" id="ARBA00023136"/>
    </source>
</evidence>
<reference evidence="11" key="3">
    <citation type="submission" date="2015-06" db="UniProtKB">
        <authorList>
            <consortium name="EnsemblMetazoa"/>
        </authorList>
    </citation>
    <scope>IDENTIFICATION</scope>
</reference>
<dbReference type="InterPro" id="IPR001594">
    <property type="entry name" value="Palmitoyltrfase_DHHC"/>
</dbReference>
<evidence type="ECO:0000313" key="10">
    <source>
        <dbReference type="EMBL" id="ESN92683.1"/>
    </source>
</evidence>
<keyword evidence="5 7" id="KW-0472">Membrane</keyword>
<dbReference type="OMA" id="SICSDEM"/>
<dbReference type="RefSeq" id="XP_009028857.1">
    <property type="nucleotide sequence ID" value="XM_009030609.1"/>
</dbReference>
<dbReference type="GeneID" id="20214380"/>
<comment type="subcellular location">
    <subcellularLocation>
        <location evidence="1">Membrane</location>
        <topology evidence="1">Multi-pass membrane protein</topology>
    </subcellularLocation>
</comment>
<protein>
    <recommendedName>
        <fullName evidence="7">Palmitoyltransferase</fullName>
        <ecNumber evidence="7">2.3.1.225</ecNumber>
    </recommendedName>
</protein>
<comment type="domain">
    <text evidence="7">The DHHC domain is required for palmitoyltransferase activity.</text>
</comment>
<sequence>MSNSSSSILIESFDGHHYSEDQLTTNPEIESNTNPYQQHHYHHGNFNPHHQHTPSCSHHNTIGSTNQPPYYPSVVTWNLNRYLRKLGLPVPHRYCTKMWFVKDCGGYVAAGFTWSLLFCGEAMVLMNCFASTITPLSYFYAGLSVLLALLAFFSHCQAMFTDPGAIPRGNATPENIAKLEFPEGKTILRCVKCDSIKPDRAHHCSTCKRCIKKMDHHCPWVNNCVGECNQKFFVLFTAYICSLCILGLILAISTLVTCATNAYEGCNYSLPITLLISIGLIMESLLFGLFTAIMCGTQMASICSDKTGIESLKREKRKRKSCKRSLNDVFGGKFSIRWFSPFHGSITGGSGGLSSSSSGIVLCDAV</sequence>
<gene>
    <name evidence="11" type="primary">20214380</name>
    <name evidence="10" type="ORF">HELRODRAFT_69747</name>
</gene>
<evidence type="ECO:0000256" key="7">
    <source>
        <dbReference type="RuleBase" id="RU079119"/>
    </source>
</evidence>